<dbReference type="Proteomes" id="UP000510886">
    <property type="component" value="Chromosome"/>
</dbReference>
<dbReference type="KEGG" id="lsw:GTO87_02910"/>
<proteinExistence type="predicted"/>
<name>A0A7H9EJ37_9LACO</name>
<accession>A0A7H9EJ37</accession>
<reference evidence="1 2" key="1">
    <citation type="submission" date="2020-01" db="EMBL/GenBank/DDBJ databases">
        <title>Complete and circular genome sequences of six lactobacillus isolates from horses.</title>
        <authorList>
            <person name="Hassan H.M."/>
        </authorList>
    </citation>
    <scope>NUCLEOTIDE SEQUENCE [LARGE SCALE GENOMIC DNA]</scope>
    <source>
        <strain evidence="1 2">1A</strain>
    </source>
</reference>
<protein>
    <submittedName>
        <fullName evidence="1">Uncharacterized protein</fullName>
    </submittedName>
</protein>
<sequence length="73" mass="8680">MDKIKFNNVLMSMIESGQIEDFMGYFGECYEAGKLEEFYMGLLWVFDLYLERDETTVINVLKMENNKMLMNSK</sequence>
<evidence type="ECO:0000313" key="1">
    <source>
        <dbReference type="EMBL" id="QLL77641.1"/>
    </source>
</evidence>
<gene>
    <name evidence="1" type="ORF">GTO87_02910</name>
</gene>
<dbReference type="RefSeq" id="WP_180849458.1">
    <property type="nucleotide sequence ID" value="NZ_CP047418.1"/>
</dbReference>
<dbReference type="AlphaFoldDB" id="A0A7H9EJ37"/>
<evidence type="ECO:0000313" key="2">
    <source>
        <dbReference type="Proteomes" id="UP000510886"/>
    </source>
</evidence>
<organism evidence="1 2">
    <name type="scientific">Ligilactobacillus saerimneri</name>
    <dbReference type="NCBI Taxonomy" id="228229"/>
    <lineage>
        <taxon>Bacteria</taxon>
        <taxon>Bacillati</taxon>
        <taxon>Bacillota</taxon>
        <taxon>Bacilli</taxon>
        <taxon>Lactobacillales</taxon>
        <taxon>Lactobacillaceae</taxon>
        <taxon>Ligilactobacillus</taxon>
    </lineage>
</organism>
<dbReference type="EMBL" id="CP047418">
    <property type="protein sequence ID" value="QLL77641.1"/>
    <property type="molecule type" value="Genomic_DNA"/>
</dbReference>